<comment type="similarity">
    <text evidence="1">Belongs to the metallophosphoesterase superfamily. YfcE family.</text>
</comment>
<dbReference type="GO" id="GO:0016787">
    <property type="term" value="F:hydrolase activity"/>
    <property type="evidence" value="ECO:0007669"/>
    <property type="project" value="UniProtKB-UniRule"/>
</dbReference>
<accession>D5VRQ3</accession>
<keyword evidence="1" id="KW-0479">Metal-binding</keyword>
<evidence type="ECO:0000256" key="1">
    <source>
        <dbReference type="RuleBase" id="RU362039"/>
    </source>
</evidence>
<evidence type="ECO:0000313" key="3">
    <source>
        <dbReference type="EMBL" id="ADG13256.1"/>
    </source>
</evidence>
<dbReference type="GeneID" id="9131594"/>
<dbReference type="EC" id="3.1.4.-" evidence="1"/>
<dbReference type="EMBL" id="CP002009">
    <property type="protein sequence ID" value="ADG13256.1"/>
    <property type="molecule type" value="Genomic_DNA"/>
</dbReference>
<name>D5VRQ3_METIM</name>
<proteinExistence type="inferred from homology"/>
<dbReference type="Gene3D" id="3.60.21.10">
    <property type="match status" value="1"/>
</dbReference>
<dbReference type="InterPro" id="IPR000979">
    <property type="entry name" value="Phosphodiesterase_MJ0936/Vps29"/>
</dbReference>
<comment type="cofactor">
    <cofactor evidence="1">
        <name>a divalent metal cation</name>
        <dbReference type="ChEBI" id="CHEBI:60240"/>
    </cofactor>
</comment>
<sequence>MLIGIISDTHIYDRASSIPKKVFEEFSNVDLIIHCGDITDKEILDELSDLARVIPVQGNCDYLNLPREQILELNNYRIGVIHGDIIYPRGDLLKLKLLGLEMGVDILISGHTHWPIHEKFDNLLLLNPGSPTVPRCPIRSVMKLSLEDEPRAELVVI</sequence>
<dbReference type="InterPro" id="IPR041802">
    <property type="entry name" value="MPP_YfcE"/>
</dbReference>
<organism evidence="3 4">
    <name type="scientific">Methanocaldococcus infernus (strain DSM 11812 / JCM 15783 / ME)</name>
    <dbReference type="NCBI Taxonomy" id="573063"/>
    <lineage>
        <taxon>Archaea</taxon>
        <taxon>Methanobacteriati</taxon>
        <taxon>Methanobacteriota</taxon>
        <taxon>Methanomada group</taxon>
        <taxon>Methanococci</taxon>
        <taxon>Methanococcales</taxon>
        <taxon>Methanocaldococcaceae</taxon>
        <taxon>Methanocaldococcus</taxon>
    </lineage>
</organism>
<dbReference type="CDD" id="cd00841">
    <property type="entry name" value="MPP_YfcE"/>
    <property type="match status" value="1"/>
</dbReference>
<protein>
    <recommendedName>
        <fullName evidence="1">Phosphoesterase</fullName>
        <ecNumber evidence="1">3.1.4.-</ecNumber>
    </recommendedName>
</protein>
<dbReference type="SUPFAM" id="SSF56300">
    <property type="entry name" value="Metallo-dependent phosphatases"/>
    <property type="match status" value="1"/>
</dbReference>
<feature type="domain" description="Calcineurin-like phosphoesterase" evidence="2">
    <location>
        <begin position="1"/>
        <end position="147"/>
    </location>
</feature>
<reference evidence="3" key="1">
    <citation type="submission" date="2010-04" db="EMBL/GenBank/DDBJ databases">
        <title>Complete sequence of Methanocaldococcus infernus ME.</title>
        <authorList>
            <consortium name="US DOE Joint Genome Institute"/>
            <person name="Lucas S."/>
            <person name="Copeland A."/>
            <person name="Lapidus A."/>
            <person name="Cheng J.-F."/>
            <person name="Bruce D."/>
            <person name="Goodwin L."/>
            <person name="Pitluck S."/>
            <person name="Munk A.C."/>
            <person name="Detter J.C."/>
            <person name="Han C."/>
            <person name="Tapia R."/>
            <person name="Land M."/>
            <person name="Hauser L."/>
            <person name="Kyrpides N."/>
            <person name="Mikhailova N."/>
            <person name="Sieprawska-Lupa M."/>
            <person name="Whitman W.B."/>
            <person name="Woyke T."/>
        </authorList>
    </citation>
    <scope>NUCLEOTIDE SEQUENCE [LARGE SCALE GENOMIC DNA]</scope>
    <source>
        <strain evidence="3">ME</strain>
    </source>
</reference>
<dbReference type="InterPro" id="IPR029052">
    <property type="entry name" value="Metallo-depent_PP-like"/>
</dbReference>
<dbReference type="GO" id="GO:0046872">
    <property type="term" value="F:metal ion binding"/>
    <property type="evidence" value="ECO:0007669"/>
    <property type="project" value="UniProtKB-KW"/>
</dbReference>
<dbReference type="KEGG" id="mif:Metin_0587"/>
<dbReference type="Proteomes" id="UP000002061">
    <property type="component" value="Chromosome"/>
</dbReference>
<dbReference type="AlphaFoldDB" id="D5VRQ3"/>
<dbReference type="InterPro" id="IPR024654">
    <property type="entry name" value="Calcineurin-like_PHP_lpxH"/>
</dbReference>
<dbReference type="OrthoDB" id="19174at2157"/>
<dbReference type="HOGENOM" id="CLU_063749_3_2_2"/>
<dbReference type="STRING" id="573063.Metin_0587"/>
<dbReference type="PANTHER" id="PTHR11124">
    <property type="entry name" value="VACUOLAR SORTING PROTEIN VPS29"/>
    <property type="match status" value="1"/>
</dbReference>
<keyword evidence="4" id="KW-1185">Reference proteome</keyword>
<dbReference type="NCBIfam" id="TIGR00040">
    <property type="entry name" value="yfcE"/>
    <property type="match status" value="1"/>
</dbReference>
<evidence type="ECO:0000313" key="4">
    <source>
        <dbReference type="Proteomes" id="UP000002061"/>
    </source>
</evidence>
<dbReference type="eggNOG" id="arCOG01141">
    <property type="taxonomic scope" value="Archaea"/>
</dbReference>
<evidence type="ECO:0000259" key="2">
    <source>
        <dbReference type="Pfam" id="PF12850"/>
    </source>
</evidence>
<dbReference type="RefSeq" id="WP_013100002.1">
    <property type="nucleotide sequence ID" value="NC_014122.1"/>
</dbReference>
<gene>
    <name evidence="3" type="ordered locus">Metin_0587</name>
</gene>
<dbReference type="Pfam" id="PF12850">
    <property type="entry name" value="Metallophos_2"/>
    <property type="match status" value="1"/>
</dbReference>